<evidence type="ECO:0000256" key="3">
    <source>
        <dbReference type="ARBA" id="ARBA00022801"/>
    </source>
</evidence>
<evidence type="ECO:0000256" key="2">
    <source>
        <dbReference type="ARBA" id="ARBA00022759"/>
    </source>
</evidence>
<dbReference type="SMART" id="SM00318">
    <property type="entry name" value="SNc"/>
    <property type="match status" value="1"/>
</dbReference>
<proteinExistence type="predicted"/>
<dbReference type="InterPro" id="IPR035437">
    <property type="entry name" value="SNase_OB-fold_sf"/>
</dbReference>
<evidence type="ECO:0000259" key="4">
    <source>
        <dbReference type="PROSITE" id="PS50830"/>
    </source>
</evidence>
<reference evidence="5 6" key="1">
    <citation type="submission" date="2016-10" db="EMBL/GenBank/DDBJ databases">
        <authorList>
            <person name="de Groot N.N."/>
        </authorList>
    </citation>
    <scope>NUCLEOTIDE SEQUENCE [LARGE SCALE GENOMIC DNA]</scope>
    <source>
        <strain evidence="5 6">Nl18</strain>
    </source>
</reference>
<dbReference type="PANTHER" id="PTHR12302">
    <property type="entry name" value="EBNA2 BINDING PROTEIN P100"/>
    <property type="match status" value="1"/>
</dbReference>
<dbReference type="GO" id="GO:0004519">
    <property type="term" value="F:endonuclease activity"/>
    <property type="evidence" value="ECO:0007669"/>
    <property type="project" value="UniProtKB-KW"/>
</dbReference>
<evidence type="ECO:0000313" key="6">
    <source>
        <dbReference type="Proteomes" id="UP000183898"/>
    </source>
</evidence>
<dbReference type="PANTHER" id="PTHR12302:SF3">
    <property type="entry name" value="SERINE_THREONINE-PROTEIN KINASE 31"/>
    <property type="match status" value="1"/>
</dbReference>
<evidence type="ECO:0000313" key="5">
    <source>
        <dbReference type="EMBL" id="SEN73621.1"/>
    </source>
</evidence>
<protein>
    <submittedName>
        <fullName evidence="5">Micrococcal nuclease</fullName>
    </submittedName>
</protein>
<dbReference type="GO" id="GO:0016787">
    <property type="term" value="F:hydrolase activity"/>
    <property type="evidence" value="ECO:0007669"/>
    <property type="project" value="UniProtKB-KW"/>
</dbReference>
<dbReference type="AlphaFoldDB" id="A0A1H8IYV9"/>
<dbReference type="Proteomes" id="UP000183898">
    <property type="component" value="Unassembled WGS sequence"/>
</dbReference>
<accession>A0A1H8IYV9</accession>
<gene>
    <name evidence="5" type="ORF">SAMN05216404_106232</name>
</gene>
<dbReference type="Gene3D" id="2.40.50.90">
    <property type="match status" value="1"/>
</dbReference>
<dbReference type="SUPFAM" id="SSF50199">
    <property type="entry name" value="Staphylococcal nuclease"/>
    <property type="match status" value="1"/>
</dbReference>
<organism evidence="5 6">
    <name type="scientific">Nitrosospira multiformis</name>
    <dbReference type="NCBI Taxonomy" id="1231"/>
    <lineage>
        <taxon>Bacteria</taxon>
        <taxon>Pseudomonadati</taxon>
        <taxon>Pseudomonadota</taxon>
        <taxon>Betaproteobacteria</taxon>
        <taxon>Nitrosomonadales</taxon>
        <taxon>Nitrosomonadaceae</taxon>
        <taxon>Nitrosospira</taxon>
    </lineage>
</organism>
<dbReference type="Pfam" id="PF00565">
    <property type="entry name" value="SNase"/>
    <property type="match status" value="1"/>
</dbReference>
<keyword evidence="1" id="KW-0540">Nuclease</keyword>
<dbReference type="RefSeq" id="WP_074746441.1">
    <property type="nucleotide sequence ID" value="NZ_FOCT01000006.1"/>
</dbReference>
<keyword evidence="2" id="KW-0255">Endonuclease</keyword>
<feature type="domain" description="TNase-like" evidence="4">
    <location>
        <begin position="4"/>
        <end position="125"/>
    </location>
</feature>
<dbReference type="EMBL" id="FOCT01000006">
    <property type="protein sequence ID" value="SEN73621.1"/>
    <property type="molecule type" value="Genomic_DNA"/>
</dbReference>
<keyword evidence="3" id="KW-0378">Hydrolase</keyword>
<name>A0A1H8IYV9_9PROT</name>
<dbReference type="InterPro" id="IPR016071">
    <property type="entry name" value="Staphylococal_nuclease_OB-fold"/>
</dbReference>
<dbReference type="PROSITE" id="PS50830">
    <property type="entry name" value="TNASE_3"/>
    <property type="match status" value="1"/>
</dbReference>
<sequence length="157" mass="18097">MLTAVFLATVIGISDGDTLTVLKPNKQQVKIRLAGIEAPERRQPFGMLSKQSLSDLCFGAEAEVRPLVKDRNRRVVAQVKCEGIDANAAQVYGGMAWVYRKNAKDQSLYILQYDAWIARRGLWSDPSPIPPWEFRNYRRKDVRKFEQDETRWYYARG</sequence>
<evidence type="ECO:0000256" key="1">
    <source>
        <dbReference type="ARBA" id="ARBA00022722"/>
    </source>
</evidence>